<evidence type="ECO:0000313" key="2">
    <source>
        <dbReference type="EMBL" id="GHP01134.1"/>
    </source>
</evidence>
<keyword evidence="1" id="KW-1133">Transmembrane helix</keyword>
<keyword evidence="1" id="KW-0472">Membrane</keyword>
<dbReference type="EMBL" id="BNJK01000004">
    <property type="protein sequence ID" value="GHP01134.1"/>
    <property type="molecule type" value="Genomic_DNA"/>
</dbReference>
<dbReference type="AlphaFoldDB" id="A0A8J3IUY3"/>
<accession>A0A8J3IUY3</accession>
<organism evidence="2 3">
    <name type="scientific">Reticulibacter mediterranei</name>
    <dbReference type="NCBI Taxonomy" id="2778369"/>
    <lineage>
        <taxon>Bacteria</taxon>
        <taxon>Bacillati</taxon>
        <taxon>Chloroflexota</taxon>
        <taxon>Ktedonobacteria</taxon>
        <taxon>Ktedonobacterales</taxon>
        <taxon>Reticulibacteraceae</taxon>
        <taxon>Reticulibacter</taxon>
    </lineage>
</organism>
<evidence type="ECO:0000313" key="3">
    <source>
        <dbReference type="Proteomes" id="UP000597444"/>
    </source>
</evidence>
<proteinExistence type="predicted"/>
<gene>
    <name evidence="2" type="ORF">KSF_111810</name>
</gene>
<sequence>METLYADAYWIHEESPGGADLPSGLVNISYQVGSALGLAVMIAVSTATTISTLSEGIQQIVVLNSGFHTAFLGAALIAVVGAPIGPLLVAPAKNGRDS</sequence>
<dbReference type="Proteomes" id="UP000597444">
    <property type="component" value="Unassembled WGS sequence"/>
</dbReference>
<comment type="caution">
    <text evidence="2">The sequence shown here is derived from an EMBL/GenBank/DDBJ whole genome shotgun (WGS) entry which is preliminary data.</text>
</comment>
<keyword evidence="1" id="KW-0812">Transmembrane</keyword>
<keyword evidence="3" id="KW-1185">Reference proteome</keyword>
<evidence type="ECO:0000256" key="1">
    <source>
        <dbReference type="SAM" id="Phobius"/>
    </source>
</evidence>
<name>A0A8J3IUY3_9CHLR</name>
<dbReference type="RefSeq" id="WP_220211692.1">
    <property type="nucleotide sequence ID" value="NZ_BNJK01000004.1"/>
</dbReference>
<feature type="transmembrane region" description="Helical" evidence="1">
    <location>
        <begin position="28"/>
        <end position="50"/>
    </location>
</feature>
<feature type="transmembrane region" description="Helical" evidence="1">
    <location>
        <begin position="70"/>
        <end position="89"/>
    </location>
</feature>
<reference evidence="2" key="1">
    <citation type="submission" date="2020-10" db="EMBL/GenBank/DDBJ databases">
        <title>Taxonomic study of unclassified bacteria belonging to the class Ktedonobacteria.</title>
        <authorList>
            <person name="Yabe S."/>
            <person name="Wang C.M."/>
            <person name="Zheng Y."/>
            <person name="Sakai Y."/>
            <person name="Cavaletti L."/>
            <person name="Monciardini P."/>
            <person name="Donadio S."/>
        </authorList>
    </citation>
    <scope>NUCLEOTIDE SEQUENCE</scope>
    <source>
        <strain evidence="2">ID150040</strain>
    </source>
</reference>
<protein>
    <submittedName>
        <fullName evidence="2">Uncharacterized protein</fullName>
    </submittedName>
</protein>